<dbReference type="HOGENOM" id="CLU_2736181_0_0_4"/>
<evidence type="ECO:0000313" key="2">
    <source>
        <dbReference type="Proteomes" id="UP000003973"/>
    </source>
</evidence>
<accession>T5LQU7</accession>
<protein>
    <submittedName>
        <fullName evidence="1">Uncharacterized protein</fullName>
    </submittedName>
</protein>
<dbReference type="AlphaFoldDB" id="T5LQU7"/>
<reference evidence="1" key="1">
    <citation type="submission" date="2011-10" db="EMBL/GenBank/DDBJ databases">
        <title>The Genome Sequence of Oxalobacter formigenes HOxBLS.</title>
        <authorList>
            <consortium name="The Broad Institute Genome Sequencing Platform"/>
            <person name="Earl A."/>
            <person name="Ward D."/>
            <person name="Feldgarden M."/>
            <person name="Gevers D."/>
            <person name="Allison M.J."/>
            <person name="Humphrey S."/>
            <person name="Young S.K."/>
            <person name="Zeng Q."/>
            <person name="Gargeya S."/>
            <person name="Fitzgerald M."/>
            <person name="Haas B."/>
            <person name="Abouelleil A."/>
            <person name="Alvarado L."/>
            <person name="Arachchi H.M."/>
            <person name="Berlin A."/>
            <person name="Brown A."/>
            <person name="Chapman S.B."/>
            <person name="Chen Z."/>
            <person name="Dunbar C."/>
            <person name="Freedman E."/>
            <person name="Gearin G."/>
            <person name="Goldberg J."/>
            <person name="Griggs A."/>
            <person name="Gujja S."/>
            <person name="Heiman D."/>
            <person name="Howarth C."/>
            <person name="Larson L."/>
            <person name="Lui A."/>
            <person name="MacDonald P.J.P."/>
            <person name="Montmayeur A."/>
            <person name="Murphy C."/>
            <person name="Neiman D."/>
            <person name="Pearson M."/>
            <person name="Priest M."/>
            <person name="Roberts A."/>
            <person name="Saif S."/>
            <person name="Shea T."/>
            <person name="Shenoy N."/>
            <person name="Sisk P."/>
            <person name="Stolte C."/>
            <person name="Sykes S."/>
            <person name="Wortman J."/>
            <person name="Nusbaum C."/>
            <person name="Birren B."/>
        </authorList>
    </citation>
    <scope>NUCLEOTIDE SEQUENCE [LARGE SCALE GENOMIC DNA]</scope>
    <source>
        <strain evidence="1">HOxBLS</strain>
    </source>
</reference>
<comment type="caution">
    <text evidence="1">The sequence shown here is derived from an EMBL/GenBank/DDBJ whole genome shotgun (WGS) entry which is preliminary data.</text>
</comment>
<keyword evidence="2" id="KW-1185">Reference proteome</keyword>
<dbReference type="EMBL" id="ACDP02000006">
    <property type="protein sequence ID" value="EQM95315.1"/>
    <property type="molecule type" value="Genomic_DNA"/>
</dbReference>
<proteinExistence type="predicted"/>
<name>T5LQU7_9BURK</name>
<dbReference type="Proteomes" id="UP000003973">
    <property type="component" value="Unassembled WGS sequence"/>
</dbReference>
<sequence>MQKKDYSKIFPGLTILMDNIADIRQPQQRQANKNGTGGPVLFICRHALFLLQAFQAGQYRFPPEKADNRIN</sequence>
<organism evidence="1 2">
    <name type="scientific">Oxalobacter paraformigenes</name>
    <dbReference type="NCBI Taxonomy" id="556268"/>
    <lineage>
        <taxon>Bacteria</taxon>
        <taxon>Pseudomonadati</taxon>
        <taxon>Pseudomonadota</taxon>
        <taxon>Betaproteobacteria</taxon>
        <taxon>Burkholderiales</taxon>
        <taxon>Oxalobacteraceae</taxon>
        <taxon>Oxalobacter</taxon>
    </lineage>
</organism>
<evidence type="ECO:0000313" key="1">
    <source>
        <dbReference type="EMBL" id="EQM95315.1"/>
    </source>
</evidence>
<gene>
    <name evidence="1" type="ORF">OFAG_02146</name>
</gene>